<dbReference type="AlphaFoldDB" id="A0A0E4FV30"/>
<reference evidence="1 2" key="1">
    <citation type="submission" date="2014-11" db="EMBL/GenBank/DDBJ databases">
        <title>Symbiosis island explosion on the genome of extra-slow-growing strains of soybean bradyrhizobia with massive insertion sequences.</title>
        <authorList>
            <person name="Iida T."/>
            <person name="Minamisawa K."/>
        </authorList>
    </citation>
    <scope>NUCLEOTIDE SEQUENCE [LARGE SCALE GENOMIC DNA]</scope>
    <source>
        <strain evidence="1 2">NK6</strain>
    </source>
</reference>
<protein>
    <submittedName>
        <fullName evidence="1">Uncharacterized protein</fullName>
    </submittedName>
</protein>
<evidence type="ECO:0000313" key="2">
    <source>
        <dbReference type="Proteomes" id="UP000063308"/>
    </source>
</evidence>
<dbReference type="Proteomes" id="UP000063308">
    <property type="component" value="Chromosome"/>
</dbReference>
<proteinExistence type="predicted"/>
<organism evidence="1 2">
    <name type="scientific">Bradyrhizobium diazoefficiens</name>
    <dbReference type="NCBI Taxonomy" id="1355477"/>
    <lineage>
        <taxon>Bacteria</taxon>
        <taxon>Pseudomonadati</taxon>
        <taxon>Pseudomonadota</taxon>
        <taxon>Alphaproteobacteria</taxon>
        <taxon>Hyphomicrobiales</taxon>
        <taxon>Nitrobacteraceae</taxon>
        <taxon>Bradyrhizobium</taxon>
    </lineage>
</organism>
<name>A0A0E4FV30_9BRAD</name>
<dbReference type="EMBL" id="AP014685">
    <property type="protein sequence ID" value="BAR58472.1"/>
    <property type="molecule type" value="Genomic_DNA"/>
</dbReference>
<sequence length="41" mass="4797">MRQYGFPDAPAQDQSGFAFWSLAVVDYLARCPLRVHERIRK</sequence>
<accession>A0A0E4FV30</accession>
<evidence type="ECO:0000313" key="1">
    <source>
        <dbReference type="EMBL" id="BAR58472.1"/>
    </source>
</evidence>
<gene>
    <name evidence="1" type="ORF">NK6_5313</name>
</gene>